<feature type="transmembrane region" description="Helical" evidence="6">
    <location>
        <begin position="182"/>
        <end position="208"/>
    </location>
</feature>
<feature type="transmembrane region" description="Helical" evidence="6">
    <location>
        <begin position="330"/>
        <end position="353"/>
    </location>
</feature>
<evidence type="ECO:0000256" key="1">
    <source>
        <dbReference type="ARBA" id="ARBA00004651"/>
    </source>
</evidence>
<feature type="transmembrane region" description="Helical" evidence="6">
    <location>
        <begin position="154"/>
        <end position="176"/>
    </location>
</feature>
<feature type="transmembrane region" description="Helical" evidence="6">
    <location>
        <begin position="299"/>
        <end position="318"/>
    </location>
</feature>
<keyword evidence="2" id="KW-1003">Cell membrane</keyword>
<dbReference type="AlphaFoldDB" id="A0A3B0XB29"/>
<evidence type="ECO:0008006" key="8">
    <source>
        <dbReference type="Google" id="ProtNLM"/>
    </source>
</evidence>
<sequence>MNEKSDIGRFFKHSTIYALGNILNRIGAFLLLPIYTTYLSLAEYGALELFYTVSAVVSGMLAVGIAHATLRFYFEYDDQKDRNAVVTTNIIASALITLVGISIVWLFDQQIAELVFGSTENKVLWGLYIVLGTMVLELSSQVCLAYLRARELSMFYVLLSLVKLIIQVSINSYLVIVEEAGITGILAGNFVAVGVGWLMLISYTLYHCGLRFHFDKMKSIISYSFPFLLGTLVGIIAVNADRFMLNMFMGLEAVGIYALALKLTLLVEVLVAEPFSKSYGAYRFSIMKNDDAGDTQKKITGYMSLIVSIIIILIVYSSHEIITIMSNPEYYTAVVILPVLIFIGGFKVFTYIFQTGILYKKATKNIFYLSVLGCLSIIGLNYIFINAYGLLGACIAKVIASLIVLSATNYISQKYMKVEYPYLTLIKILLITVGFIIIGIGANELSFWIAIFVKLMLFLMLLVTLYHSGVLSVEDKNRAIFLLKSKLSRKPTS</sequence>
<dbReference type="GO" id="GO:0005886">
    <property type="term" value="C:plasma membrane"/>
    <property type="evidence" value="ECO:0007669"/>
    <property type="project" value="UniProtKB-SubCell"/>
</dbReference>
<evidence type="ECO:0000256" key="3">
    <source>
        <dbReference type="ARBA" id="ARBA00022692"/>
    </source>
</evidence>
<feature type="transmembrane region" description="Helical" evidence="6">
    <location>
        <begin position="365"/>
        <end position="384"/>
    </location>
</feature>
<keyword evidence="3 6" id="KW-0812">Transmembrane</keyword>
<proteinExistence type="predicted"/>
<gene>
    <name evidence="7" type="ORF">MNBD_GAMMA11-2968</name>
</gene>
<organism evidence="7">
    <name type="scientific">hydrothermal vent metagenome</name>
    <dbReference type="NCBI Taxonomy" id="652676"/>
    <lineage>
        <taxon>unclassified sequences</taxon>
        <taxon>metagenomes</taxon>
        <taxon>ecological metagenomes</taxon>
    </lineage>
</organism>
<evidence type="ECO:0000313" key="7">
    <source>
        <dbReference type="EMBL" id="VAW58679.1"/>
    </source>
</evidence>
<dbReference type="Pfam" id="PF01943">
    <property type="entry name" value="Polysacc_synt"/>
    <property type="match status" value="1"/>
</dbReference>
<feature type="transmembrane region" description="Helical" evidence="6">
    <location>
        <begin position="127"/>
        <end position="147"/>
    </location>
</feature>
<accession>A0A3B0XB29</accession>
<dbReference type="EMBL" id="UOFG01000045">
    <property type="protein sequence ID" value="VAW58679.1"/>
    <property type="molecule type" value="Genomic_DNA"/>
</dbReference>
<dbReference type="PANTHER" id="PTHR30250">
    <property type="entry name" value="PST FAMILY PREDICTED COLANIC ACID TRANSPORTER"/>
    <property type="match status" value="1"/>
</dbReference>
<evidence type="ECO:0000256" key="4">
    <source>
        <dbReference type="ARBA" id="ARBA00022989"/>
    </source>
</evidence>
<feature type="transmembrane region" description="Helical" evidence="6">
    <location>
        <begin position="220"/>
        <end position="238"/>
    </location>
</feature>
<dbReference type="InterPro" id="IPR050833">
    <property type="entry name" value="Poly_Biosynth_Transport"/>
</dbReference>
<feature type="transmembrane region" description="Helical" evidence="6">
    <location>
        <begin position="422"/>
        <end position="441"/>
    </location>
</feature>
<name>A0A3B0XB29_9ZZZZ</name>
<comment type="subcellular location">
    <subcellularLocation>
        <location evidence="1">Cell membrane</location>
        <topology evidence="1">Multi-pass membrane protein</topology>
    </subcellularLocation>
</comment>
<evidence type="ECO:0000256" key="5">
    <source>
        <dbReference type="ARBA" id="ARBA00023136"/>
    </source>
</evidence>
<evidence type="ECO:0000256" key="6">
    <source>
        <dbReference type="SAM" id="Phobius"/>
    </source>
</evidence>
<reference evidence="7" key="1">
    <citation type="submission" date="2018-06" db="EMBL/GenBank/DDBJ databases">
        <authorList>
            <person name="Zhirakovskaya E."/>
        </authorList>
    </citation>
    <scope>NUCLEOTIDE SEQUENCE</scope>
</reference>
<evidence type="ECO:0000256" key="2">
    <source>
        <dbReference type="ARBA" id="ARBA00022475"/>
    </source>
</evidence>
<dbReference type="PANTHER" id="PTHR30250:SF11">
    <property type="entry name" value="O-ANTIGEN TRANSPORTER-RELATED"/>
    <property type="match status" value="1"/>
</dbReference>
<keyword evidence="4 6" id="KW-1133">Transmembrane helix</keyword>
<feature type="transmembrane region" description="Helical" evidence="6">
    <location>
        <begin position="86"/>
        <end position="107"/>
    </location>
</feature>
<keyword evidence="5 6" id="KW-0472">Membrane</keyword>
<feature type="transmembrane region" description="Helical" evidence="6">
    <location>
        <begin position="50"/>
        <end position="74"/>
    </location>
</feature>
<feature type="transmembrane region" description="Helical" evidence="6">
    <location>
        <begin position="244"/>
        <end position="267"/>
    </location>
</feature>
<feature type="transmembrane region" description="Helical" evidence="6">
    <location>
        <begin position="447"/>
        <end position="466"/>
    </location>
</feature>
<dbReference type="InterPro" id="IPR002797">
    <property type="entry name" value="Polysacc_synth"/>
</dbReference>
<protein>
    <recommendedName>
        <fullName evidence="8">Polysaccharide biosynthesis protein C-terminal domain-containing protein</fullName>
    </recommendedName>
</protein>
<feature type="transmembrane region" description="Helical" evidence="6">
    <location>
        <begin position="16"/>
        <end position="38"/>
    </location>
</feature>
<feature type="transmembrane region" description="Helical" evidence="6">
    <location>
        <begin position="390"/>
        <end position="410"/>
    </location>
</feature>